<sequence>MGLTGVGKSTFIGHFADGRRPDVGHILESCTNEVDIYKCSDYRLGEFYLVDTPGFDDTHLSDTDILIKVANWLSRLTQEEIRLTGIIYLHRIFDNRVGGSGMRNLRFFKKLCGDRAMSQVVLATTMWHMTDEDTAKRHEAELMTKPDFWGSMIANGSKVLRQDNDKVSARAIIKYLIDKKASNTGRPRPLAIQEEMQAGKSLEETGAGQEMQSELAKQKAEYERQLNKLRQDLKQAIRENDKNWQAELQQLNEENKAKTAQADADRKKLNATNEALMKQLNAQEANEADAWKKERDNQQRLTARLEYELRMLNARADSEAEKFRLRQQLQDEHNKLEMLRWKIRQSQASCVVM</sequence>
<dbReference type="Pfam" id="PF01926">
    <property type="entry name" value="MMR_HSR1"/>
    <property type="match status" value="1"/>
</dbReference>
<feature type="coiled-coil region" evidence="1">
    <location>
        <begin position="208"/>
        <end position="301"/>
    </location>
</feature>
<dbReference type="InterPro" id="IPR027417">
    <property type="entry name" value="P-loop_NTPase"/>
</dbReference>
<evidence type="ECO:0000256" key="1">
    <source>
        <dbReference type="SAM" id="Coils"/>
    </source>
</evidence>
<keyword evidence="1" id="KW-0175">Coiled coil</keyword>
<evidence type="ECO:0000259" key="2">
    <source>
        <dbReference type="Pfam" id="PF01926"/>
    </source>
</evidence>
<dbReference type="eggNOG" id="ENOG502S03K">
    <property type="taxonomic scope" value="Eukaryota"/>
</dbReference>
<gene>
    <name evidence="3" type="ORF">HMPREF1541_10674</name>
</gene>
<dbReference type="InterPro" id="IPR006073">
    <property type="entry name" value="GTP-bd"/>
</dbReference>
<name>W2S862_CYPE1</name>
<dbReference type="OrthoDB" id="8954335at2759"/>
<accession>W2S862</accession>
<organism evidence="3 4">
    <name type="scientific">Cyphellophora europaea (strain CBS 101466)</name>
    <name type="common">Phialophora europaea</name>
    <dbReference type="NCBI Taxonomy" id="1220924"/>
    <lineage>
        <taxon>Eukaryota</taxon>
        <taxon>Fungi</taxon>
        <taxon>Dikarya</taxon>
        <taxon>Ascomycota</taxon>
        <taxon>Pezizomycotina</taxon>
        <taxon>Eurotiomycetes</taxon>
        <taxon>Chaetothyriomycetidae</taxon>
        <taxon>Chaetothyriales</taxon>
        <taxon>Cyphellophoraceae</taxon>
        <taxon>Cyphellophora</taxon>
    </lineage>
</organism>
<dbReference type="InParanoid" id="W2S862"/>
<dbReference type="GO" id="GO:0005525">
    <property type="term" value="F:GTP binding"/>
    <property type="evidence" value="ECO:0007669"/>
    <property type="project" value="InterPro"/>
</dbReference>
<dbReference type="EMBL" id="KI635846">
    <property type="protein sequence ID" value="ETN44124.1"/>
    <property type="molecule type" value="Genomic_DNA"/>
</dbReference>
<dbReference type="CDD" id="cd00882">
    <property type="entry name" value="Ras_like_GTPase"/>
    <property type="match status" value="1"/>
</dbReference>
<dbReference type="AlphaFoldDB" id="W2S862"/>
<protein>
    <recommendedName>
        <fullName evidence="2">G domain-containing protein</fullName>
    </recommendedName>
</protein>
<evidence type="ECO:0000313" key="3">
    <source>
        <dbReference type="EMBL" id="ETN44124.1"/>
    </source>
</evidence>
<reference evidence="3 4" key="1">
    <citation type="submission" date="2013-03" db="EMBL/GenBank/DDBJ databases">
        <title>The Genome Sequence of Phialophora europaea CBS 101466.</title>
        <authorList>
            <consortium name="The Broad Institute Genomics Platform"/>
            <person name="Cuomo C."/>
            <person name="de Hoog S."/>
            <person name="Gorbushina A."/>
            <person name="Walker B."/>
            <person name="Young S.K."/>
            <person name="Zeng Q."/>
            <person name="Gargeya S."/>
            <person name="Fitzgerald M."/>
            <person name="Haas B."/>
            <person name="Abouelleil A."/>
            <person name="Allen A.W."/>
            <person name="Alvarado L."/>
            <person name="Arachchi H.M."/>
            <person name="Berlin A.M."/>
            <person name="Chapman S.B."/>
            <person name="Gainer-Dewar J."/>
            <person name="Goldberg J."/>
            <person name="Griggs A."/>
            <person name="Gujja S."/>
            <person name="Hansen M."/>
            <person name="Howarth C."/>
            <person name="Imamovic A."/>
            <person name="Ireland A."/>
            <person name="Larimer J."/>
            <person name="McCowan C."/>
            <person name="Murphy C."/>
            <person name="Pearson M."/>
            <person name="Poon T.W."/>
            <person name="Priest M."/>
            <person name="Roberts A."/>
            <person name="Saif S."/>
            <person name="Shea T."/>
            <person name="Sisk P."/>
            <person name="Sykes S."/>
            <person name="Wortman J."/>
            <person name="Nusbaum C."/>
            <person name="Birren B."/>
        </authorList>
    </citation>
    <scope>NUCLEOTIDE SEQUENCE [LARGE SCALE GENOMIC DNA]</scope>
    <source>
        <strain evidence="3 4">CBS 101466</strain>
    </source>
</reference>
<feature type="domain" description="G" evidence="2">
    <location>
        <begin position="1"/>
        <end position="56"/>
    </location>
</feature>
<dbReference type="GeneID" id="19978013"/>
<dbReference type="Proteomes" id="UP000030752">
    <property type="component" value="Unassembled WGS sequence"/>
</dbReference>
<dbReference type="RefSeq" id="XP_008713566.1">
    <property type="nucleotide sequence ID" value="XM_008715344.1"/>
</dbReference>
<evidence type="ECO:0000313" key="4">
    <source>
        <dbReference type="Proteomes" id="UP000030752"/>
    </source>
</evidence>
<dbReference type="STRING" id="1220924.W2S862"/>
<keyword evidence="4" id="KW-1185">Reference proteome</keyword>
<dbReference type="SUPFAM" id="SSF52540">
    <property type="entry name" value="P-loop containing nucleoside triphosphate hydrolases"/>
    <property type="match status" value="1"/>
</dbReference>
<dbReference type="Gene3D" id="3.40.50.300">
    <property type="entry name" value="P-loop containing nucleotide triphosphate hydrolases"/>
    <property type="match status" value="1"/>
</dbReference>
<dbReference type="HOGENOM" id="CLU_018003_2_1_1"/>
<proteinExistence type="predicted"/>
<dbReference type="VEuPathDB" id="FungiDB:HMPREF1541_10674"/>